<keyword evidence="1" id="KW-0808">Transferase</keyword>
<dbReference type="EMBL" id="JAUTAN010000001">
    <property type="protein sequence ID" value="MDQ1105464.1"/>
    <property type="molecule type" value="Genomic_DNA"/>
</dbReference>
<evidence type="ECO:0000313" key="3">
    <source>
        <dbReference type="EMBL" id="MDQ1105464.1"/>
    </source>
</evidence>
<evidence type="ECO:0000313" key="4">
    <source>
        <dbReference type="Proteomes" id="UP001239215"/>
    </source>
</evidence>
<comment type="caution">
    <text evidence="3">The sequence shown here is derived from an EMBL/GenBank/DDBJ whole genome shotgun (WGS) entry which is preliminary data.</text>
</comment>
<dbReference type="InterPro" id="IPR036890">
    <property type="entry name" value="HATPase_C_sf"/>
</dbReference>
<dbReference type="Proteomes" id="UP001239215">
    <property type="component" value="Unassembled WGS sequence"/>
</dbReference>
<organism evidence="3 4">
    <name type="scientific">Nocardioides zeae</name>
    <dbReference type="NCBI Taxonomy" id="1457234"/>
    <lineage>
        <taxon>Bacteria</taxon>
        <taxon>Bacillati</taxon>
        <taxon>Actinomycetota</taxon>
        <taxon>Actinomycetes</taxon>
        <taxon>Propionibacteriales</taxon>
        <taxon>Nocardioidaceae</taxon>
        <taxon>Nocardioides</taxon>
    </lineage>
</organism>
<dbReference type="InterPro" id="IPR050267">
    <property type="entry name" value="Anti-sigma-factor_SerPK"/>
</dbReference>
<dbReference type="Gene3D" id="3.30.565.10">
    <property type="entry name" value="Histidine kinase-like ATPase, C-terminal domain"/>
    <property type="match status" value="1"/>
</dbReference>
<keyword evidence="1" id="KW-0723">Serine/threonine-protein kinase</keyword>
<proteinExistence type="predicted"/>
<feature type="domain" description="Histidine kinase/HSP90-like ATPase" evidence="2">
    <location>
        <begin position="14"/>
        <end position="132"/>
    </location>
</feature>
<dbReference type="CDD" id="cd16936">
    <property type="entry name" value="HATPase_RsbW-like"/>
    <property type="match status" value="1"/>
</dbReference>
<dbReference type="PANTHER" id="PTHR35526">
    <property type="entry name" value="ANTI-SIGMA-F FACTOR RSBW-RELATED"/>
    <property type="match status" value="1"/>
</dbReference>
<dbReference type="RefSeq" id="WP_307201680.1">
    <property type="nucleotide sequence ID" value="NZ_JAUTAN010000001.1"/>
</dbReference>
<gene>
    <name evidence="3" type="ORF">QE405_002748</name>
</gene>
<evidence type="ECO:0000256" key="1">
    <source>
        <dbReference type="ARBA" id="ARBA00022527"/>
    </source>
</evidence>
<dbReference type="PANTHER" id="PTHR35526:SF3">
    <property type="entry name" value="ANTI-SIGMA-F FACTOR RSBW"/>
    <property type="match status" value="1"/>
</dbReference>
<protein>
    <submittedName>
        <fullName evidence="3">Anti-sigma regulatory factor (Ser/Thr protein kinase)</fullName>
    </submittedName>
</protein>
<sequence>MPQSREAVRLEPGPTCVQQARRWAAAVCRDMGREDLLDAAELGVSELVTNALLHATEPITVRVRGTRVHPRFEVADGSRVPPSVSAPEVDLGDADDDEFGFLMTVGRGLGLVAMNSAAWGADIVPEGKVVWFEPVPEPRLDADLEGEVFDITLTTGDIERVPTVFVRLRGMPLLPYRDFRRHYGDLRREVRLLSLAHQDDYPLAHELSRVFDLFENHIDHAGIAGSVEAGLAAGRATGDFLLTVGQPAADLSHQMRDLLDLADAFCRTQRLLSLARSEQQRDFQRWLLGEISAQAAGEVPTPWVEPRNESWHAS</sequence>
<dbReference type="InterPro" id="IPR003594">
    <property type="entry name" value="HATPase_dom"/>
</dbReference>
<accession>A0AAJ1U145</accession>
<name>A0AAJ1U145_9ACTN</name>
<keyword evidence="1" id="KW-0418">Kinase</keyword>
<reference evidence="3" key="1">
    <citation type="submission" date="2023-07" db="EMBL/GenBank/DDBJ databases">
        <title>Functional and genomic diversity of the sorghum phyllosphere microbiome.</title>
        <authorList>
            <person name="Shade A."/>
        </authorList>
    </citation>
    <scope>NUCLEOTIDE SEQUENCE</scope>
    <source>
        <strain evidence="3">SORGH_AS_1067</strain>
    </source>
</reference>
<dbReference type="AlphaFoldDB" id="A0AAJ1U145"/>
<dbReference type="GO" id="GO:0004674">
    <property type="term" value="F:protein serine/threonine kinase activity"/>
    <property type="evidence" value="ECO:0007669"/>
    <property type="project" value="UniProtKB-KW"/>
</dbReference>
<dbReference type="Pfam" id="PF13581">
    <property type="entry name" value="HATPase_c_2"/>
    <property type="match status" value="1"/>
</dbReference>
<evidence type="ECO:0000259" key="2">
    <source>
        <dbReference type="Pfam" id="PF13581"/>
    </source>
</evidence>